<reference evidence="8 9" key="1">
    <citation type="journal article" date="2020" name="bioRxiv">
        <title>Sequence and annotation of 42 cannabis genomes reveals extensive copy number variation in cannabinoid synthesis and pathogen resistance genes.</title>
        <authorList>
            <person name="Mckernan K.J."/>
            <person name="Helbert Y."/>
            <person name="Kane L.T."/>
            <person name="Ebling H."/>
            <person name="Zhang L."/>
            <person name="Liu B."/>
            <person name="Eaton Z."/>
            <person name="Mclaughlin S."/>
            <person name="Kingan S."/>
            <person name="Baybayan P."/>
            <person name="Concepcion G."/>
            <person name="Jordan M."/>
            <person name="Riva A."/>
            <person name="Barbazuk W."/>
            <person name="Harkins T."/>
        </authorList>
    </citation>
    <scope>NUCLEOTIDE SEQUENCE [LARGE SCALE GENOMIC DNA]</scope>
    <source>
        <strain evidence="9">cv. Jamaican Lion 4</strain>
        <tissue evidence="8">Leaf</tissue>
    </source>
</reference>
<feature type="signal peptide" evidence="6">
    <location>
        <begin position="1"/>
        <end position="32"/>
    </location>
</feature>
<keyword evidence="9" id="KW-1185">Reference proteome</keyword>
<name>A0A7J6G8D1_CANSA</name>
<keyword evidence="4" id="KW-0735">Signal-anchor</keyword>
<protein>
    <recommendedName>
        <fullName evidence="7">Exostosin GT47 domain-containing protein</fullName>
    </recommendedName>
</protein>
<dbReference type="Pfam" id="PF03016">
    <property type="entry name" value="Exostosin_GT47"/>
    <property type="match status" value="1"/>
</dbReference>
<feature type="chain" id="PRO_5029517131" description="Exostosin GT47 domain-containing protein" evidence="6">
    <location>
        <begin position="33"/>
        <end position="516"/>
    </location>
</feature>
<evidence type="ECO:0000256" key="5">
    <source>
        <dbReference type="ARBA" id="ARBA00023034"/>
    </source>
</evidence>
<accession>A0A7J6G8D1</accession>
<dbReference type="AlphaFoldDB" id="A0A7J6G8D1"/>
<dbReference type="PANTHER" id="PTHR11062:SF124">
    <property type="entry name" value="XYLOGALACTURONAN BETA-1,3-XYLOSYLTRANSFERASE"/>
    <property type="match status" value="1"/>
</dbReference>
<dbReference type="GO" id="GO:0016757">
    <property type="term" value="F:glycosyltransferase activity"/>
    <property type="evidence" value="ECO:0007669"/>
    <property type="project" value="UniProtKB-KW"/>
</dbReference>
<gene>
    <name evidence="8" type="ORF">G4B88_025852</name>
</gene>
<evidence type="ECO:0000256" key="3">
    <source>
        <dbReference type="ARBA" id="ARBA00022676"/>
    </source>
</evidence>
<comment type="similarity">
    <text evidence="2">Belongs to the glycosyltransferase 47 family.</text>
</comment>
<dbReference type="EMBL" id="JAATIQ010000137">
    <property type="protein sequence ID" value="KAF4378359.1"/>
    <property type="molecule type" value="Genomic_DNA"/>
</dbReference>
<dbReference type="InterPro" id="IPR040911">
    <property type="entry name" value="Exostosin_GT47"/>
</dbReference>
<evidence type="ECO:0000256" key="2">
    <source>
        <dbReference type="ARBA" id="ARBA00010271"/>
    </source>
</evidence>
<evidence type="ECO:0000313" key="9">
    <source>
        <dbReference type="Proteomes" id="UP000583929"/>
    </source>
</evidence>
<evidence type="ECO:0000256" key="6">
    <source>
        <dbReference type="SAM" id="SignalP"/>
    </source>
</evidence>
<proteinExistence type="inferred from homology"/>
<dbReference type="PANTHER" id="PTHR11062">
    <property type="entry name" value="EXOSTOSIN HEPARAN SULFATE GLYCOSYLTRANSFERASE -RELATED"/>
    <property type="match status" value="1"/>
</dbReference>
<sequence>MASTLSRSTILLLVSTLLLLLLPFFSHNITLSQNQLIIHSSSSSFSITFNTTTTSPPPIIINNISNTNDTIIPLKHSLDSFLSNNLSCVILICSEQIIKKKSRLERIEYDLAKARAAIRQAIVSKKFKSDKNETFIPTGSIYRNSYAFHQSHIEMVKRFKVWSYREGERPIFHMGPMSNIYAVEGQFMEEIESEESPFRAKYPEEAHTFFMPISVANIIKFIYSPVIYPSDYNRDRLYRLMNDYVSVVANKYPFWNASNGADHFMVSCHDWAPEVSHEKPRLFKNFIRVLCNANNSEGFQPKRDVSLPEIYLRKGFLGPLDLGQAPHKRTILAFFAGGLHGHIRRILFEQWKDKDSDIQVFEKLPEGLNYTMLMGKSKYCLCPSGYEVASPRVVEAINAGCVPVILSNNYSLPFNDVLDWSKFSIQIPISKIPEIKNILNDIPNEEYLRLYNNVSQVKRHFVMNRPAQPFDVIHMIFLTYPCSPPAKKAKIERLLGARPKFGGPKVPGGKLSSGLP</sequence>
<comment type="subcellular location">
    <subcellularLocation>
        <location evidence="1">Golgi apparatus membrane</location>
        <topology evidence="1">Single-pass type II membrane protein</topology>
    </subcellularLocation>
</comment>
<keyword evidence="3" id="KW-0328">Glycosyltransferase</keyword>
<dbReference type="InterPro" id="IPR004263">
    <property type="entry name" value="Exostosin"/>
</dbReference>
<feature type="domain" description="Exostosin GT47" evidence="7">
    <location>
        <begin position="157"/>
        <end position="441"/>
    </location>
</feature>
<keyword evidence="4" id="KW-0812">Transmembrane</keyword>
<evidence type="ECO:0000313" key="8">
    <source>
        <dbReference type="EMBL" id="KAF4378359.1"/>
    </source>
</evidence>
<dbReference type="GO" id="GO:0000139">
    <property type="term" value="C:Golgi membrane"/>
    <property type="evidence" value="ECO:0007669"/>
    <property type="project" value="UniProtKB-SubCell"/>
</dbReference>
<dbReference type="Proteomes" id="UP000583929">
    <property type="component" value="Unassembled WGS sequence"/>
</dbReference>
<keyword evidence="5" id="KW-0333">Golgi apparatus</keyword>
<organism evidence="8 9">
    <name type="scientific">Cannabis sativa</name>
    <name type="common">Hemp</name>
    <name type="synonym">Marijuana</name>
    <dbReference type="NCBI Taxonomy" id="3483"/>
    <lineage>
        <taxon>Eukaryota</taxon>
        <taxon>Viridiplantae</taxon>
        <taxon>Streptophyta</taxon>
        <taxon>Embryophyta</taxon>
        <taxon>Tracheophyta</taxon>
        <taxon>Spermatophyta</taxon>
        <taxon>Magnoliopsida</taxon>
        <taxon>eudicotyledons</taxon>
        <taxon>Gunneridae</taxon>
        <taxon>Pentapetalae</taxon>
        <taxon>rosids</taxon>
        <taxon>fabids</taxon>
        <taxon>Rosales</taxon>
        <taxon>Cannabaceae</taxon>
        <taxon>Cannabis</taxon>
    </lineage>
</organism>
<evidence type="ECO:0000259" key="7">
    <source>
        <dbReference type="Pfam" id="PF03016"/>
    </source>
</evidence>
<keyword evidence="3" id="KW-0808">Transferase</keyword>
<keyword evidence="6" id="KW-0732">Signal</keyword>
<evidence type="ECO:0000256" key="4">
    <source>
        <dbReference type="ARBA" id="ARBA00022968"/>
    </source>
</evidence>
<comment type="caution">
    <text evidence="8">The sequence shown here is derived from an EMBL/GenBank/DDBJ whole genome shotgun (WGS) entry which is preliminary data.</text>
</comment>
<evidence type="ECO:0000256" key="1">
    <source>
        <dbReference type="ARBA" id="ARBA00004323"/>
    </source>
</evidence>